<evidence type="ECO:0000313" key="1">
    <source>
        <dbReference type="EMBL" id="ODR57056.1"/>
    </source>
</evidence>
<gene>
    <name evidence="1" type="ORF">BEI63_12890</name>
</gene>
<dbReference type="RefSeq" id="WP_069410243.1">
    <property type="nucleotide sequence ID" value="NZ_DAWDRA010000003.1"/>
</dbReference>
<dbReference type="Proteomes" id="UP000094869">
    <property type="component" value="Unassembled WGS sequence"/>
</dbReference>
<keyword evidence="2" id="KW-1185">Reference proteome</keyword>
<sequence length="143" mass="16222">MTFYETEWRKLLRHGLHLEEPTFVGRSCYARLDGDVRLRLEFVTNRISAQYEGIKATIINRKDGPIDSVSLWFGDILGIKKGNNPNFTQGILPHIWEGGSGPEWYVYQPSGADYRILADAVNGYAAMFQEPRQSGLQIGQAMK</sequence>
<reference evidence="1 2" key="1">
    <citation type="submission" date="2016-08" db="EMBL/GenBank/DDBJ databases">
        <title>Characterization of Isolates of Eisenbergiella tayi Derived from Blood Cultures, Using Whole Genome Sequencing.</title>
        <authorList>
            <person name="Bernier A.-M."/>
            <person name="Burdz T."/>
            <person name="Wiebe D."/>
            <person name="Bernard K."/>
        </authorList>
    </citation>
    <scope>NUCLEOTIDE SEQUENCE [LARGE SCALE GENOMIC DNA]</scope>
    <source>
        <strain evidence="1 2">NML120146</strain>
    </source>
</reference>
<dbReference type="EMBL" id="MEHD01000022">
    <property type="protein sequence ID" value="ODR57056.1"/>
    <property type="molecule type" value="Genomic_DNA"/>
</dbReference>
<organism evidence="1 2">
    <name type="scientific">Eisenbergiella tayi</name>
    <dbReference type="NCBI Taxonomy" id="1432052"/>
    <lineage>
        <taxon>Bacteria</taxon>
        <taxon>Bacillati</taxon>
        <taxon>Bacillota</taxon>
        <taxon>Clostridia</taxon>
        <taxon>Lachnospirales</taxon>
        <taxon>Lachnospiraceae</taxon>
        <taxon>Eisenbergiella</taxon>
    </lineage>
</organism>
<evidence type="ECO:0000313" key="2">
    <source>
        <dbReference type="Proteomes" id="UP000094869"/>
    </source>
</evidence>
<name>A0ABX3AHS8_9FIRM</name>
<protein>
    <submittedName>
        <fullName evidence="1">Uncharacterized protein</fullName>
    </submittedName>
</protein>
<accession>A0ABX3AHS8</accession>
<comment type="caution">
    <text evidence="1">The sequence shown here is derived from an EMBL/GenBank/DDBJ whole genome shotgun (WGS) entry which is preliminary data.</text>
</comment>
<proteinExistence type="predicted"/>